<reference evidence="1" key="1">
    <citation type="journal article" date="2014" name="Front. Microbiol.">
        <title>High frequency of phylogenetically diverse reductive dehalogenase-homologous genes in deep subseafloor sedimentary metagenomes.</title>
        <authorList>
            <person name="Kawai M."/>
            <person name="Futagami T."/>
            <person name="Toyoda A."/>
            <person name="Takaki Y."/>
            <person name="Nishi S."/>
            <person name="Hori S."/>
            <person name="Arai W."/>
            <person name="Tsubouchi T."/>
            <person name="Morono Y."/>
            <person name="Uchiyama I."/>
            <person name="Ito T."/>
            <person name="Fujiyama A."/>
            <person name="Inagaki F."/>
            <person name="Takami H."/>
        </authorList>
    </citation>
    <scope>NUCLEOTIDE SEQUENCE</scope>
    <source>
        <strain evidence="1">Expedition CK06-06</strain>
    </source>
</reference>
<gene>
    <name evidence="1" type="ORF">S03H2_18168</name>
</gene>
<feature type="non-terminal residue" evidence="1">
    <location>
        <position position="1"/>
    </location>
</feature>
<organism evidence="1">
    <name type="scientific">marine sediment metagenome</name>
    <dbReference type="NCBI Taxonomy" id="412755"/>
    <lineage>
        <taxon>unclassified sequences</taxon>
        <taxon>metagenomes</taxon>
        <taxon>ecological metagenomes</taxon>
    </lineage>
</organism>
<proteinExistence type="predicted"/>
<dbReference type="EMBL" id="BARU01009413">
    <property type="protein sequence ID" value="GAH36703.1"/>
    <property type="molecule type" value="Genomic_DNA"/>
</dbReference>
<name>X1GUL3_9ZZZZ</name>
<dbReference type="AlphaFoldDB" id="X1GUL3"/>
<evidence type="ECO:0000313" key="1">
    <source>
        <dbReference type="EMBL" id="GAH36703.1"/>
    </source>
</evidence>
<sequence length="54" mass="6123">ERRVDGGEEDGQIPIERRNYIRKGRIRMISEATPEYKPAPVRGTSHITGLSTLD</sequence>
<comment type="caution">
    <text evidence="1">The sequence shown here is derived from an EMBL/GenBank/DDBJ whole genome shotgun (WGS) entry which is preliminary data.</text>
</comment>
<protein>
    <submittedName>
        <fullName evidence="1">Uncharacterized protein</fullName>
    </submittedName>
</protein>
<accession>X1GUL3</accession>